<geneLocation type="plasmid" evidence="2 3">
    <name>pSPh245</name>
</geneLocation>
<proteinExistence type="predicted"/>
<evidence type="ECO:0000313" key="3">
    <source>
        <dbReference type="Proteomes" id="UP000253689"/>
    </source>
</evidence>
<keyword evidence="1" id="KW-1133">Transmembrane helix</keyword>
<evidence type="ECO:0000313" key="2">
    <source>
        <dbReference type="EMBL" id="AXF97292.1"/>
    </source>
</evidence>
<dbReference type="Proteomes" id="UP000253689">
    <property type="component" value="Plasmid pSPh245"/>
</dbReference>
<keyword evidence="3" id="KW-1185">Reference proteome</keyword>
<evidence type="ECO:0000256" key="1">
    <source>
        <dbReference type="SAM" id="Phobius"/>
    </source>
</evidence>
<keyword evidence="1" id="KW-0812">Transmembrane</keyword>
<name>A0A345DSV1_9MOLU</name>
<feature type="transmembrane region" description="Helical" evidence="1">
    <location>
        <begin position="31"/>
        <end position="64"/>
    </location>
</feature>
<accession>A0A345DSV1</accession>
<dbReference type="AlphaFoldDB" id="A0A345DSV1"/>
<organism evidence="2 3">
    <name type="scientific">Spiroplasma phoeniceum P40</name>
    <dbReference type="NCBI Taxonomy" id="1276259"/>
    <lineage>
        <taxon>Bacteria</taxon>
        <taxon>Bacillati</taxon>
        <taxon>Mycoplasmatota</taxon>
        <taxon>Mollicutes</taxon>
        <taxon>Entomoplasmatales</taxon>
        <taxon>Spiroplasmataceae</taxon>
        <taxon>Spiroplasma</taxon>
    </lineage>
</organism>
<dbReference type="KEGG" id="sphh:SDAV_003103"/>
<protein>
    <submittedName>
        <fullName evidence="2">TraE-like protein</fullName>
    </submittedName>
</protein>
<keyword evidence="1" id="KW-0472">Membrane</keyword>
<reference evidence="3" key="1">
    <citation type="submission" date="2018-07" db="EMBL/GenBank/DDBJ databases">
        <title>Complete Genome Sequence of Spiroplasma phoeniceum.</title>
        <authorList>
            <person name="Davis R.E."/>
            <person name="Shao J.Y."/>
            <person name="Zhao Y."/>
            <person name="Silver A."/>
            <person name="Stump z."/>
            <person name="Gasparich G."/>
        </authorList>
    </citation>
    <scope>NUCLEOTIDE SEQUENCE [LARGE SCALE GENOMIC DNA]</scope>
    <source>
        <strain evidence="3">P40</strain>
        <plasmid evidence="3">pSPh245</plasmid>
    </source>
</reference>
<dbReference type="EMBL" id="CP031091">
    <property type="protein sequence ID" value="AXF97292.1"/>
    <property type="molecule type" value="Genomic_DNA"/>
</dbReference>
<gene>
    <name evidence="2" type="ORF">SDAV_003103</name>
</gene>
<dbReference type="RefSeq" id="WP_114565678.1">
    <property type="nucleotide sequence ID" value="NZ_CP031091.1"/>
</dbReference>
<sequence length="65" mass="7071">MENNPKIITKKASKVRFTVSNALGGIGWPELFIVFAAVVLITLSLTFLAKLSLLAGLLQLLLLLF</sequence>
<keyword evidence="2" id="KW-0614">Plasmid</keyword>